<evidence type="ECO:0000256" key="3">
    <source>
        <dbReference type="ARBA" id="ARBA00022448"/>
    </source>
</evidence>
<evidence type="ECO:0000313" key="13">
    <source>
        <dbReference type="EMBL" id="XAO45485.1"/>
    </source>
</evidence>
<comment type="function">
    <text evidence="9">May be a proton symporter involved in the uptake of osmolytes such as proline and glycine betaine.</text>
</comment>
<feature type="transmembrane region" description="Helical" evidence="11">
    <location>
        <begin position="63"/>
        <end position="88"/>
    </location>
</feature>
<dbReference type="InterPro" id="IPR036259">
    <property type="entry name" value="MFS_trans_sf"/>
</dbReference>
<feature type="transmembrane region" description="Helical" evidence="11">
    <location>
        <begin position="287"/>
        <end position="304"/>
    </location>
</feature>
<dbReference type="Pfam" id="PF00083">
    <property type="entry name" value="Sugar_tr"/>
    <property type="match status" value="1"/>
</dbReference>
<dbReference type="PROSITE" id="PS00217">
    <property type="entry name" value="SUGAR_TRANSPORT_2"/>
    <property type="match status" value="1"/>
</dbReference>
<feature type="transmembrane region" description="Helical" evidence="11">
    <location>
        <begin position="316"/>
        <end position="333"/>
    </location>
</feature>
<organism evidence="13 14">
    <name type="scientific">Glutamicibacter ectropisis</name>
    <dbReference type="NCBI Taxonomy" id="3046593"/>
    <lineage>
        <taxon>Bacteria</taxon>
        <taxon>Bacillati</taxon>
        <taxon>Actinomycetota</taxon>
        <taxon>Actinomycetes</taxon>
        <taxon>Micrococcales</taxon>
        <taxon>Micrococcaceae</taxon>
        <taxon>Glutamicibacter</taxon>
    </lineage>
</organism>
<feature type="transmembrane region" description="Helical" evidence="11">
    <location>
        <begin position="161"/>
        <end position="184"/>
    </location>
</feature>
<feature type="transmembrane region" description="Helical" evidence="11">
    <location>
        <begin position="25"/>
        <end position="51"/>
    </location>
</feature>
<feature type="transmembrane region" description="Helical" evidence="11">
    <location>
        <begin position="196"/>
        <end position="215"/>
    </location>
</feature>
<keyword evidence="4" id="KW-1003">Cell membrane</keyword>
<evidence type="ECO:0000256" key="1">
    <source>
        <dbReference type="ARBA" id="ARBA00004651"/>
    </source>
</evidence>
<keyword evidence="5 11" id="KW-0812">Transmembrane</keyword>
<feature type="domain" description="Major facilitator superfamily (MFS) profile" evidence="12">
    <location>
        <begin position="24"/>
        <end position="429"/>
    </location>
</feature>
<dbReference type="SUPFAM" id="SSF103473">
    <property type="entry name" value="MFS general substrate transporter"/>
    <property type="match status" value="1"/>
</dbReference>
<keyword evidence="14" id="KW-1185">Reference proteome</keyword>
<dbReference type="InterPro" id="IPR005829">
    <property type="entry name" value="Sugar_transporter_CS"/>
</dbReference>
<feature type="transmembrane region" description="Helical" evidence="11">
    <location>
        <begin position="95"/>
        <end position="114"/>
    </location>
</feature>
<dbReference type="KEGG" id="gey:QMQ05_14220"/>
<dbReference type="Gene3D" id="1.20.1250.20">
    <property type="entry name" value="MFS general substrate transporter like domains"/>
    <property type="match status" value="2"/>
</dbReference>
<feature type="transmembrane region" description="Helical" evidence="11">
    <location>
        <begin position="376"/>
        <end position="395"/>
    </location>
</feature>
<evidence type="ECO:0000256" key="11">
    <source>
        <dbReference type="SAM" id="Phobius"/>
    </source>
</evidence>
<gene>
    <name evidence="13" type="ORF">QMQ05_14220</name>
</gene>
<keyword evidence="7 11" id="KW-1133">Transmembrane helix</keyword>
<dbReference type="GO" id="GO:0015293">
    <property type="term" value="F:symporter activity"/>
    <property type="evidence" value="ECO:0007669"/>
    <property type="project" value="UniProtKB-KW"/>
</dbReference>
<accession>A0AAU6WCU3</accession>
<feature type="transmembrane region" description="Helical" evidence="11">
    <location>
        <begin position="339"/>
        <end position="364"/>
    </location>
</feature>
<evidence type="ECO:0000256" key="5">
    <source>
        <dbReference type="ARBA" id="ARBA00022692"/>
    </source>
</evidence>
<dbReference type="RefSeq" id="WP_345471040.1">
    <property type="nucleotide sequence ID" value="NZ_CP125942.1"/>
</dbReference>
<feature type="transmembrane region" description="Helical" evidence="11">
    <location>
        <begin position="407"/>
        <end position="426"/>
    </location>
</feature>
<evidence type="ECO:0000313" key="14">
    <source>
        <dbReference type="Proteomes" id="UP001486888"/>
    </source>
</evidence>
<dbReference type="FunFam" id="1.20.1250.20:FF:000001">
    <property type="entry name" value="Dicarboxylate MFS transporter"/>
    <property type="match status" value="1"/>
</dbReference>
<evidence type="ECO:0000256" key="9">
    <source>
        <dbReference type="ARBA" id="ARBA00037295"/>
    </source>
</evidence>
<keyword evidence="8 11" id="KW-0472">Membrane</keyword>
<sequence>MSTSSTPAVGGQTVGRDRRTTRKNLLGIGMGNLLEWYDWNVYASFAVYIAAHGFNNEDKTSALLAALGVFAVGFIARPFGGFVFGWIGDRKGRKFSMTLAILLASLGSAAIALMPNYQSVGIWSSIMLLVARLVQGLAHGGELPSSQVFLSEVAPSKRRGLWSSWIYVSGTAGILVGVLMAAVLNMTLSAQQLDAFGWRIPFALGALAGLYTLYLRRSMEEPEAFKQVAEQKPEQRRGIVAQVWEHRRSALQVIGMTVGVTVAYYAWAINAPTFANTQLGMDRGLTLWAGVIGNIVLIAALPLWGMLSDRLGRKPVMIISAAGTLVLYYPIIWWQHNDFLVLVLSVSIMSAMLAGALAIMPALFSELFPPQVRTSGIGFPYAFAVAAFGGTAPYVQTLASSASFNFFPVYTMALLVLSILTVLSLPETKGKDLNAMAG</sequence>
<comment type="similarity">
    <text evidence="2">Belongs to the major facilitator superfamily. Metabolite:H+ Symporter (MHS) family (TC 2.A.1.6) family.</text>
</comment>
<evidence type="ECO:0000256" key="10">
    <source>
        <dbReference type="ARBA" id="ARBA00039918"/>
    </source>
</evidence>
<keyword evidence="3" id="KW-0813">Transport</keyword>
<keyword evidence="6" id="KW-0769">Symport</keyword>
<evidence type="ECO:0000256" key="2">
    <source>
        <dbReference type="ARBA" id="ARBA00008240"/>
    </source>
</evidence>
<dbReference type="PANTHER" id="PTHR43528">
    <property type="entry name" value="ALPHA-KETOGLUTARATE PERMEASE"/>
    <property type="match status" value="1"/>
</dbReference>
<evidence type="ECO:0000256" key="6">
    <source>
        <dbReference type="ARBA" id="ARBA00022847"/>
    </source>
</evidence>
<evidence type="ECO:0000256" key="7">
    <source>
        <dbReference type="ARBA" id="ARBA00022989"/>
    </source>
</evidence>
<evidence type="ECO:0000259" key="12">
    <source>
        <dbReference type="PROSITE" id="PS50850"/>
    </source>
</evidence>
<dbReference type="PROSITE" id="PS50850">
    <property type="entry name" value="MFS"/>
    <property type="match status" value="1"/>
</dbReference>
<name>A0AAU6WCU3_9MICC</name>
<dbReference type="Proteomes" id="UP001486888">
    <property type="component" value="Chromosome"/>
</dbReference>
<dbReference type="InterPro" id="IPR020846">
    <property type="entry name" value="MFS_dom"/>
</dbReference>
<evidence type="ECO:0000256" key="8">
    <source>
        <dbReference type="ARBA" id="ARBA00023136"/>
    </source>
</evidence>
<dbReference type="InterPro" id="IPR051084">
    <property type="entry name" value="H+-coupled_symporters"/>
</dbReference>
<feature type="transmembrane region" description="Helical" evidence="11">
    <location>
        <begin position="249"/>
        <end position="267"/>
    </location>
</feature>
<reference evidence="13 14" key="1">
    <citation type="submission" date="2023-05" db="EMBL/GenBank/DDBJ databases">
        <title>Glutamicibacter sp. B1, complete genome.</title>
        <authorList>
            <person name="Long Y.H."/>
            <person name="Fang T."/>
            <person name="Li X.Y."/>
        </authorList>
    </citation>
    <scope>NUCLEOTIDE SEQUENCE [LARGE SCALE GENOMIC DNA]</scope>
    <source>
        <strain evidence="13 14">B1</strain>
    </source>
</reference>
<protein>
    <recommendedName>
        <fullName evidence="10">Putative proline/betaine transporter</fullName>
    </recommendedName>
</protein>
<dbReference type="EMBL" id="CP125942">
    <property type="protein sequence ID" value="XAO45485.1"/>
    <property type="molecule type" value="Genomic_DNA"/>
</dbReference>
<dbReference type="InterPro" id="IPR005828">
    <property type="entry name" value="MFS_sugar_transport-like"/>
</dbReference>
<comment type="subcellular location">
    <subcellularLocation>
        <location evidence="1">Cell membrane</location>
        <topology evidence="1">Multi-pass membrane protein</topology>
    </subcellularLocation>
</comment>
<evidence type="ECO:0000256" key="4">
    <source>
        <dbReference type="ARBA" id="ARBA00022475"/>
    </source>
</evidence>
<proteinExistence type="inferred from homology"/>
<dbReference type="PANTHER" id="PTHR43528:SF1">
    <property type="entry name" value="ALPHA-KETOGLUTARATE PERMEASE"/>
    <property type="match status" value="1"/>
</dbReference>
<dbReference type="InterPro" id="IPR011701">
    <property type="entry name" value="MFS"/>
</dbReference>
<dbReference type="GO" id="GO:0005886">
    <property type="term" value="C:plasma membrane"/>
    <property type="evidence" value="ECO:0007669"/>
    <property type="project" value="UniProtKB-SubCell"/>
</dbReference>
<dbReference type="Pfam" id="PF07690">
    <property type="entry name" value="MFS_1"/>
    <property type="match status" value="1"/>
</dbReference>
<dbReference type="AlphaFoldDB" id="A0AAU6WCU3"/>